<dbReference type="AlphaFoldDB" id="A0A087QQQ2"/>
<dbReference type="Proteomes" id="UP000053286">
    <property type="component" value="Unassembled WGS sequence"/>
</dbReference>
<accession>A0A087QQQ2</accession>
<dbReference type="InterPro" id="IPR036179">
    <property type="entry name" value="Ig-like_dom_sf"/>
</dbReference>
<organism evidence="1 2">
    <name type="scientific">Aptenodytes forsteri</name>
    <name type="common">Emperor penguin</name>
    <dbReference type="NCBI Taxonomy" id="9233"/>
    <lineage>
        <taxon>Eukaryota</taxon>
        <taxon>Metazoa</taxon>
        <taxon>Chordata</taxon>
        <taxon>Craniata</taxon>
        <taxon>Vertebrata</taxon>
        <taxon>Euteleostomi</taxon>
        <taxon>Archelosauria</taxon>
        <taxon>Archosauria</taxon>
        <taxon>Dinosauria</taxon>
        <taxon>Saurischia</taxon>
        <taxon>Theropoda</taxon>
        <taxon>Coelurosauria</taxon>
        <taxon>Aves</taxon>
        <taxon>Neognathae</taxon>
        <taxon>Neoaves</taxon>
        <taxon>Aequornithes</taxon>
        <taxon>Sphenisciformes</taxon>
        <taxon>Spheniscidae</taxon>
        <taxon>Aptenodytes</taxon>
    </lineage>
</organism>
<proteinExistence type="predicted"/>
<protein>
    <recommendedName>
        <fullName evidence="3">Immunoglobulin V-set domain-containing protein</fullName>
    </recommendedName>
</protein>
<feature type="non-terminal residue" evidence="1">
    <location>
        <position position="121"/>
    </location>
</feature>
<dbReference type="Gene3D" id="2.60.40.10">
    <property type="entry name" value="Immunoglobulins"/>
    <property type="match status" value="1"/>
</dbReference>
<evidence type="ECO:0008006" key="3">
    <source>
        <dbReference type="Google" id="ProtNLM"/>
    </source>
</evidence>
<dbReference type="InterPro" id="IPR013783">
    <property type="entry name" value="Ig-like_fold"/>
</dbReference>
<evidence type="ECO:0000313" key="2">
    <source>
        <dbReference type="Proteomes" id="UP000053286"/>
    </source>
</evidence>
<name>A0A087QQQ2_APTFO</name>
<reference evidence="1 2" key="1">
    <citation type="submission" date="2014-04" db="EMBL/GenBank/DDBJ databases">
        <title>Genome evolution of avian class.</title>
        <authorList>
            <person name="Zhang G."/>
            <person name="Li C."/>
        </authorList>
    </citation>
    <scope>NUCLEOTIDE SEQUENCE [LARGE SCALE GENOMIC DNA]</scope>
    <source>
        <strain evidence="1">BGI_AS27</strain>
    </source>
</reference>
<dbReference type="SUPFAM" id="SSF48726">
    <property type="entry name" value="Immunoglobulin"/>
    <property type="match status" value="1"/>
</dbReference>
<keyword evidence="2" id="KW-1185">Reference proteome</keyword>
<sequence length="121" mass="12958">GGNLGVHLNLHQDLVNGTVGQSVLLPVSYRFGGAPRFPVSIAWTYTNSLNTLIACTLLNCSLGAGGDPRLVWSMAPWVVLLGCSAKCFPHPTYRGRAELFPENGSLLLRDLKLSDSGVYSV</sequence>
<evidence type="ECO:0000313" key="1">
    <source>
        <dbReference type="EMBL" id="KFM03556.1"/>
    </source>
</evidence>
<feature type="non-terminal residue" evidence="1">
    <location>
        <position position="1"/>
    </location>
</feature>
<gene>
    <name evidence="1" type="ORF">AS27_04368</name>
</gene>
<dbReference type="EMBL" id="KL225814">
    <property type="protein sequence ID" value="KFM03556.1"/>
    <property type="molecule type" value="Genomic_DNA"/>
</dbReference>